<dbReference type="AlphaFoldDB" id="A0A6J8EU60"/>
<dbReference type="PANTHER" id="PTHR45749:SF21">
    <property type="entry name" value="DUF4371 DOMAIN-CONTAINING PROTEIN"/>
    <property type="match status" value="1"/>
</dbReference>
<feature type="domain" description="DUF4371" evidence="1">
    <location>
        <begin position="23"/>
        <end position="195"/>
    </location>
</feature>
<evidence type="ECO:0000313" key="2">
    <source>
        <dbReference type="EMBL" id="CAC5424108.1"/>
    </source>
</evidence>
<reference evidence="2 3" key="1">
    <citation type="submission" date="2020-06" db="EMBL/GenBank/DDBJ databases">
        <authorList>
            <person name="Li R."/>
            <person name="Bekaert M."/>
        </authorList>
    </citation>
    <scope>NUCLEOTIDE SEQUENCE [LARGE SCALE GENOMIC DNA]</scope>
    <source>
        <strain evidence="3">wild</strain>
    </source>
</reference>
<sequence>MKSHETSLSTADNFLDLIEGKTKSVTRQISSHYDKIVTRNRQILEIIIETIISCGQQNTALRGHEEDKGNFMALLQYRSKDNDLLREHLYRKNMENIQSTNNTTYLSPEIQNEIIEICGEIISDDIVKTCNAAPRFGYMADEATDVATIEQMALCLGFYDPSELRIREGFIGFADRKATTGESLTESFLENLRAKGVL</sequence>
<gene>
    <name evidence="2" type="ORF">MCOR_56042</name>
</gene>
<dbReference type="InterPro" id="IPR025398">
    <property type="entry name" value="DUF4371"/>
</dbReference>
<dbReference type="Pfam" id="PF14291">
    <property type="entry name" value="DUF4371"/>
    <property type="match status" value="1"/>
</dbReference>
<protein>
    <recommendedName>
        <fullName evidence="1">DUF4371 domain-containing protein</fullName>
    </recommendedName>
</protein>
<dbReference type="Proteomes" id="UP000507470">
    <property type="component" value="Unassembled WGS sequence"/>
</dbReference>
<accession>A0A6J8EU60</accession>
<name>A0A6J8EU60_MYTCO</name>
<dbReference type="EMBL" id="CACVKT020009961">
    <property type="protein sequence ID" value="CAC5424108.1"/>
    <property type="molecule type" value="Genomic_DNA"/>
</dbReference>
<dbReference type="PANTHER" id="PTHR45749">
    <property type="match status" value="1"/>
</dbReference>
<evidence type="ECO:0000259" key="1">
    <source>
        <dbReference type="Pfam" id="PF14291"/>
    </source>
</evidence>
<keyword evidence="3" id="KW-1185">Reference proteome</keyword>
<evidence type="ECO:0000313" key="3">
    <source>
        <dbReference type="Proteomes" id="UP000507470"/>
    </source>
</evidence>
<proteinExistence type="predicted"/>
<dbReference type="OrthoDB" id="6158035at2759"/>
<organism evidence="2 3">
    <name type="scientific">Mytilus coruscus</name>
    <name type="common">Sea mussel</name>
    <dbReference type="NCBI Taxonomy" id="42192"/>
    <lineage>
        <taxon>Eukaryota</taxon>
        <taxon>Metazoa</taxon>
        <taxon>Spiralia</taxon>
        <taxon>Lophotrochozoa</taxon>
        <taxon>Mollusca</taxon>
        <taxon>Bivalvia</taxon>
        <taxon>Autobranchia</taxon>
        <taxon>Pteriomorphia</taxon>
        <taxon>Mytilida</taxon>
        <taxon>Mytiloidea</taxon>
        <taxon>Mytilidae</taxon>
        <taxon>Mytilinae</taxon>
        <taxon>Mytilus</taxon>
    </lineage>
</organism>